<dbReference type="PANTHER" id="PTHR46289">
    <property type="entry name" value="52 KDA REPRESSOR OF THE INHIBITOR OF THE PROTEIN KINASE-LIKE PROTEIN-RELATED"/>
    <property type="match status" value="1"/>
</dbReference>
<dbReference type="PANTHER" id="PTHR46289:SF14">
    <property type="entry name" value="DUF4371 DOMAIN-CONTAINING PROTEIN"/>
    <property type="match status" value="1"/>
</dbReference>
<reference evidence="1 2" key="1">
    <citation type="submission" date="2019-08" db="EMBL/GenBank/DDBJ databases">
        <authorList>
            <person name="Alioto T."/>
            <person name="Alioto T."/>
            <person name="Gomez Garrido J."/>
        </authorList>
    </citation>
    <scope>NUCLEOTIDE SEQUENCE [LARGE SCALE GENOMIC DNA]</scope>
</reference>
<accession>A0A5E4NED2</accession>
<sequence>MKRSMSTQSSLLNFFHKKNNQRELDSVENVLSLVDETVKMPRLIGQSIHRNNIPADSPEQYYKRSIFLPFLDYFKNQLKERFIKHNNIIFGLQNLLPCYLIKLNTSSNELKNCIDFYKSFLPTYDTFESELKVWMEKWKSVPDKELPKSAIDTLSAMSKDLYPIIWCLLSILATLPQCQLRQQNVLFQL</sequence>
<dbReference type="InterPro" id="IPR052958">
    <property type="entry name" value="IFN-induced_PKR_regulator"/>
</dbReference>
<protein>
    <submittedName>
        <fullName evidence="1">Uncharacterized protein</fullName>
    </submittedName>
</protein>
<dbReference type="AlphaFoldDB" id="A0A5E4NED2"/>
<name>A0A5E4NED2_9HEMI</name>
<organism evidence="1 2">
    <name type="scientific">Cinara cedri</name>
    <dbReference type="NCBI Taxonomy" id="506608"/>
    <lineage>
        <taxon>Eukaryota</taxon>
        <taxon>Metazoa</taxon>
        <taxon>Ecdysozoa</taxon>
        <taxon>Arthropoda</taxon>
        <taxon>Hexapoda</taxon>
        <taxon>Insecta</taxon>
        <taxon>Pterygota</taxon>
        <taxon>Neoptera</taxon>
        <taxon>Paraneoptera</taxon>
        <taxon>Hemiptera</taxon>
        <taxon>Sternorrhyncha</taxon>
        <taxon>Aphidomorpha</taxon>
        <taxon>Aphidoidea</taxon>
        <taxon>Aphididae</taxon>
        <taxon>Lachninae</taxon>
        <taxon>Cinara</taxon>
    </lineage>
</organism>
<keyword evidence="2" id="KW-1185">Reference proteome</keyword>
<gene>
    <name evidence="1" type="ORF">CINCED_3A023931</name>
</gene>
<dbReference type="Proteomes" id="UP000325440">
    <property type="component" value="Unassembled WGS sequence"/>
</dbReference>
<dbReference type="EMBL" id="CABPRJ010001920">
    <property type="protein sequence ID" value="VVC41507.1"/>
    <property type="molecule type" value="Genomic_DNA"/>
</dbReference>
<evidence type="ECO:0000313" key="1">
    <source>
        <dbReference type="EMBL" id="VVC41507.1"/>
    </source>
</evidence>
<evidence type="ECO:0000313" key="2">
    <source>
        <dbReference type="Proteomes" id="UP000325440"/>
    </source>
</evidence>
<proteinExistence type="predicted"/>
<dbReference type="OrthoDB" id="6577139at2759"/>